<dbReference type="Proteomes" id="UP000621492">
    <property type="component" value="Unassembled WGS sequence"/>
</dbReference>
<organism evidence="1 2">
    <name type="scientific">Lentibacillus populi</name>
    <dbReference type="NCBI Taxonomy" id="1827502"/>
    <lineage>
        <taxon>Bacteria</taxon>
        <taxon>Bacillati</taxon>
        <taxon>Bacillota</taxon>
        <taxon>Bacilli</taxon>
        <taxon>Bacillales</taxon>
        <taxon>Bacillaceae</taxon>
        <taxon>Lentibacillus</taxon>
    </lineage>
</organism>
<sequence length="198" mass="23793">MLQLTWNQSEFFYMYIKKIWFMIKNPDCVWNMHVEFNGGFDENTFTKIDEVFNDQIGDMKQIKLSNQRKLYRLGTLNFEINIDESNNKIILSLNDLEVSFRRSRKIIDQELGCLLETLSKTLKDDRSEYFFNINFKDFNPYFGFFIRRLNAKEINTFNVKFNVQNDRVTINKKSIQVYTTSLQKLNSFSKEYLTLSPR</sequence>
<evidence type="ECO:0000313" key="1">
    <source>
        <dbReference type="EMBL" id="GGB51821.1"/>
    </source>
</evidence>
<dbReference type="EMBL" id="BMJD01000030">
    <property type="protein sequence ID" value="GGB51821.1"/>
    <property type="molecule type" value="Genomic_DNA"/>
</dbReference>
<accession>A0A9W5U0N9</accession>
<keyword evidence="2" id="KW-1185">Reference proteome</keyword>
<comment type="caution">
    <text evidence="1">The sequence shown here is derived from an EMBL/GenBank/DDBJ whole genome shotgun (WGS) entry which is preliminary data.</text>
</comment>
<name>A0A9W5U0N9_9BACI</name>
<evidence type="ECO:0000313" key="2">
    <source>
        <dbReference type="Proteomes" id="UP000621492"/>
    </source>
</evidence>
<gene>
    <name evidence="1" type="ORF">GCM10011409_31740</name>
</gene>
<dbReference type="AlphaFoldDB" id="A0A9W5U0N9"/>
<reference evidence="1" key="1">
    <citation type="journal article" date="2014" name="Int. J. Syst. Evol. Microbiol.">
        <title>Complete genome sequence of Corynebacterium casei LMG S-19264T (=DSM 44701T), isolated from a smear-ripened cheese.</title>
        <authorList>
            <consortium name="US DOE Joint Genome Institute (JGI-PGF)"/>
            <person name="Walter F."/>
            <person name="Albersmeier A."/>
            <person name="Kalinowski J."/>
            <person name="Ruckert C."/>
        </authorList>
    </citation>
    <scope>NUCLEOTIDE SEQUENCE</scope>
    <source>
        <strain evidence="1">CGMCC 1.15454</strain>
    </source>
</reference>
<reference evidence="1" key="2">
    <citation type="submission" date="2020-09" db="EMBL/GenBank/DDBJ databases">
        <authorList>
            <person name="Sun Q."/>
            <person name="Zhou Y."/>
        </authorList>
    </citation>
    <scope>NUCLEOTIDE SEQUENCE</scope>
    <source>
        <strain evidence="1">CGMCC 1.15454</strain>
    </source>
</reference>
<proteinExistence type="predicted"/>
<protein>
    <submittedName>
        <fullName evidence="1">Uncharacterized protein</fullName>
    </submittedName>
</protein>